<accession>A0A4V3IQW3</accession>
<dbReference type="GO" id="GO:0003677">
    <property type="term" value="F:DNA binding"/>
    <property type="evidence" value="ECO:0007669"/>
    <property type="project" value="InterPro"/>
</dbReference>
<comment type="caution">
    <text evidence="6">The sequence shown here is derived from an EMBL/GenBank/DDBJ whole genome shotgun (WGS) entry which is preliminary data.</text>
</comment>
<keyword evidence="4" id="KW-0812">Transmembrane</keyword>
<keyword evidence="1 3" id="KW-0547">Nucleotide-binding</keyword>
<sequence>MRIRDVDTANTTPPKAVPFGAAVFCAVPLDEPLNLPPLPTVPAAQAFPLVACLAPLGAAVAIWLITGSAFALLFGLLSPIIAVGSLVDGRRSRRKQGVRDGREHDRMLDSLRSIVADRHDRLRLAAERRTPGALAIMSLPAEAGLWSAGASMLVSLGRGHIASGVLLGGARDPLEERALRDWAAVLTGAPLTTDVSGGLGLVGPPALTRALARAVLVQLCFALAPDAGTVDAPPGEAWEWTRALPHRSERGQARVPGAAASRAGATSVTAARAGYRVLIGERMAPGDANGFGDVLGPEGVAGHGQATANGVLFLARTEAELPRGCSTVVRVHGPARAEIVRSPAHSPGTRFEPDLIAAEQALSFARVVRQRAGAAGLLSAPAELPLVVAFDALLADGEGAGELRAGPARAGVAAAGLACPVGVTAEGSLMLDLVRHGPHAVVGGTTGSGKSELLVTWVASMAACFDPDTVTFLLVDFKGGAAFSALAELPHCVGVITDLDAAQATRALASLSAELRYREGVLRDAGVRDVSELPGTLVPGQALPRLVIVVDEFATMLAAFPALHALFVDIAARGRSLGVHLILCTQRPAGVVRDALLANCSLRLSLRVNNRADSEAVIGTDAAAGLPASVPGRCFVSAGDGAPVLGQIATTTVTDLGSLAVRSIEACRLRPGLVGPRRPWLDPLPRVLPECDLGRGVDVVGIESSFRMGLADEPHRQRYSVARYTPAADGHLLVVGDARSGKSSLLATLARQGTGQCRTESVIADVEHLWDALVDASHVLETGAGEPGVGGTRLLLLDDLDSVCARLHPEHQLAALEMLSVILRDGPGRGLYVALAVQRLTGGLRGVSALCRSRLLLSLRDRDDYREAGGPAGLYDNGLEAGGGCWQGARVQLLAATTTVTATATLDDDETPPGQAPCAARAAADPAPVLNLCRLLQNAPVIVVSGAPARTIAMLRRSLGTDVRLVDLTGSGEPGSAGMDSAGPGVGRLEVRDATAGTVIVGDPDAWQAQWALLSAIRARGALIFDGCSHADLRLLSHRRDLPPPLLPGRSRVWVLSPDGALRRGMLPADPDAAGFGRSSDSRV</sequence>
<gene>
    <name evidence="6" type="ORF">E3T55_12600</name>
</gene>
<dbReference type="RefSeq" id="WP_134519910.1">
    <property type="nucleotide sequence ID" value="NZ_SOHE01000053.1"/>
</dbReference>
<evidence type="ECO:0000313" key="6">
    <source>
        <dbReference type="EMBL" id="TFD48884.1"/>
    </source>
</evidence>
<keyword evidence="4" id="KW-1133">Transmembrane helix</keyword>
<dbReference type="SUPFAM" id="SSF52540">
    <property type="entry name" value="P-loop containing nucleoside triphosphate hydrolases"/>
    <property type="match status" value="2"/>
</dbReference>
<evidence type="ECO:0000259" key="5">
    <source>
        <dbReference type="PROSITE" id="PS50901"/>
    </source>
</evidence>
<feature type="binding site" evidence="3">
    <location>
        <begin position="444"/>
        <end position="451"/>
    </location>
    <ligand>
        <name>ATP</name>
        <dbReference type="ChEBI" id="CHEBI:30616"/>
    </ligand>
</feature>
<dbReference type="CDD" id="cd01127">
    <property type="entry name" value="TrwB_TraG_TraD_VirD4"/>
    <property type="match status" value="1"/>
</dbReference>
<feature type="transmembrane region" description="Helical" evidence="4">
    <location>
        <begin position="71"/>
        <end position="89"/>
    </location>
</feature>
<name>A0A4V3IQW3_9MICO</name>
<dbReference type="InterPro" id="IPR003593">
    <property type="entry name" value="AAA+_ATPase"/>
</dbReference>
<dbReference type="PANTHER" id="PTHR22683">
    <property type="entry name" value="SPORULATION PROTEIN RELATED"/>
    <property type="match status" value="1"/>
</dbReference>
<evidence type="ECO:0000256" key="1">
    <source>
        <dbReference type="ARBA" id="ARBA00022741"/>
    </source>
</evidence>
<dbReference type="EMBL" id="SOHE01000053">
    <property type="protein sequence ID" value="TFD48884.1"/>
    <property type="molecule type" value="Genomic_DNA"/>
</dbReference>
<dbReference type="InterPro" id="IPR050206">
    <property type="entry name" value="FtsK/SpoIIIE/SftA"/>
</dbReference>
<dbReference type="PANTHER" id="PTHR22683:SF1">
    <property type="entry name" value="TYPE VII SECRETION SYSTEM PROTEIN ESSC"/>
    <property type="match status" value="1"/>
</dbReference>
<dbReference type="AlphaFoldDB" id="A0A4V3IQW3"/>
<dbReference type="Gene3D" id="3.40.50.300">
    <property type="entry name" value="P-loop containing nucleotide triphosphate hydrolases"/>
    <property type="match status" value="3"/>
</dbReference>
<keyword evidence="7" id="KW-1185">Reference proteome</keyword>
<organism evidence="6 7">
    <name type="scientific">Cryobacterium frigoriphilum</name>
    <dbReference type="NCBI Taxonomy" id="1259150"/>
    <lineage>
        <taxon>Bacteria</taxon>
        <taxon>Bacillati</taxon>
        <taxon>Actinomycetota</taxon>
        <taxon>Actinomycetes</taxon>
        <taxon>Micrococcales</taxon>
        <taxon>Microbacteriaceae</taxon>
        <taxon>Cryobacterium</taxon>
    </lineage>
</organism>
<reference evidence="6 7" key="1">
    <citation type="submission" date="2019-03" db="EMBL/GenBank/DDBJ databases">
        <title>Genomics of glacier-inhabiting Cryobacterium strains.</title>
        <authorList>
            <person name="Liu Q."/>
            <person name="Xin Y.-H."/>
        </authorList>
    </citation>
    <scope>NUCLEOTIDE SEQUENCE [LARGE SCALE GENOMIC DNA]</scope>
    <source>
        <strain evidence="6 7">Hh14</strain>
    </source>
</reference>
<evidence type="ECO:0000256" key="2">
    <source>
        <dbReference type="ARBA" id="ARBA00022840"/>
    </source>
</evidence>
<dbReference type="InterPro" id="IPR027417">
    <property type="entry name" value="P-loop_NTPase"/>
</dbReference>
<evidence type="ECO:0000256" key="4">
    <source>
        <dbReference type="SAM" id="Phobius"/>
    </source>
</evidence>
<dbReference type="SMART" id="SM00382">
    <property type="entry name" value="AAA"/>
    <property type="match status" value="2"/>
</dbReference>
<keyword evidence="2 3" id="KW-0067">ATP-binding</keyword>
<dbReference type="PROSITE" id="PS50901">
    <property type="entry name" value="FTSK"/>
    <property type="match status" value="1"/>
</dbReference>
<evidence type="ECO:0000256" key="3">
    <source>
        <dbReference type="PROSITE-ProRule" id="PRU00289"/>
    </source>
</evidence>
<dbReference type="OrthoDB" id="9807790at2"/>
<keyword evidence="4" id="KW-0472">Membrane</keyword>
<feature type="domain" description="FtsK" evidence="5">
    <location>
        <begin position="426"/>
        <end position="615"/>
    </location>
</feature>
<dbReference type="Proteomes" id="UP000297447">
    <property type="component" value="Unassembled WGS sequence"/>
</dbReference>
<evidence type="ECO:0000313" key="7">
    <source>
        <dbReference type="Proteomes" id="UP000297447"/>
    </source>
</evidence>
<proteinExistence type="predicted"/>
<dbReference type="Pfam" id="PF01580">
    <property type="entry name" value="FtsK_SpoIIIE"/>
    <property type="match status" value="1"/>
</dbReference>
<protein>
    <recommendedName>
        <fullName evidence="5">FtsK domain-containing protein</fullName>
    </recommendedName>
</protein>
<dbReference type="GO" id="GO:0005524">
    <property type="term" value="F:ATP binding"/>
    <property type="evidence" value="ECO:0007669"/>
    <property type="project" value="UniProtKB-UniRule"/>
</dbReference>
<dbReference type="InterPro" id="IPR002543">
    <property type="entry name" value="FtsK_dom"/>
</dbReference>